<feature type="compositionally biased region" description="Basic and acidic residues" evidence="1">
    <location>
        <begin position="245"/>
        <end position="259"/>
    </location>
</feature>
<reference evidence="3" key="1">
    <citation type="submission" date="2016-01" db="EMBL/GenBank/DDBJ databases">
        <authorList>
            <person name="Mitreva M."/>
            <person name="Pepin K.H."/>
            <person name="Mihindukulasuriya K.A."/>
            <person name="Fulton R."/>
            <person name="Fronick C."/>
            <person name="O'Laughlin M."/>
            <person name="Miner T."/>
            <person name="Herter B."/>
            <person name="Rosa B.A."/>
            <person name="Cordes M."/>
            <person name="Tomlinson C."/>
            <person name="Wollam A."/>
            <person name="Palsikar V.B."/>
            <person name="Mardis E.R."/>
            <person name="Wilson R.K."/>
        </authorList>
    </citation>
    <scope>NUCLEOTIDE SEQUENCE [LARGE SCALE GENOMIC DNA]</scope>
    <source>
        <strain evidence="3">DNF00896</strain>
    </source>
</reference>
<protein>
    <submittedName>
        <fullName evidence="2">Uncharacterized protein</fullName>
    </submittedName>
</protein>
<dbReference type="EMBL" id="LSDA01000018">
    <property type="protein sequence ID" value="KXB60159.1"/>
    <property type="molecule type" value="Genomic_DNA"/>
</dbReference>
<sequence>MHLRCLQLQNNYLEETMKRVLKLGMIAVALSLCFSGCTSKSDKKSDETVSEFKDDDIVLGEVVDGVYTSKMLDLKFDGNANDMDVTAEEEFTNRLDGKVVKRSDMEAVHDRLDKGYYISDMEAYDNKNKGNYVEVEIYKDIHHEMKDGLENYIDKEVKKQKSEQKERFKNPKVEKTTRDFMGDKLLSVDVIIDEDGIESADTTLYKKLGEYFMEIRVRGDNAEDIDRYLGMFEKYSDSGNNAKSSKSDKSDKADTKSDTEFSKGEYIGETYINKQFDISFDVKSNGYKFDELYKSATEVYLEKDMLKYIGMGGAPVVVYATKDGDSSSKLGISIYNIESDIDTYVDNVIKSNKNSQKTEMEFCGKEVPCVEVESKDGSGKKIYRYTVYIQSGKYVAVIDSFGEDKDEAKKVLESFTSVSGDTNKESVEDTTEVNDTENTLVLGSINDKVYSNKMLNIKFDISKTGLDFVSEEGLKNLGNDGIDKSDLDAVKKHIEDGKSFTDMFAVDNTDTTKKISVSLAKNDMLMPMDEYLDAHKALIESQLSKVPKDQLKSSEVKKSDAYFLGNELSCLDIYVDTTVGKQCQKYLFVVKDDYMMIIVSSGKDEKEAQKGLDLFQQYQ</sequence>
<evidence type="ECO:0000313" key="2">
    <source>
        <dbReference type="EMBL" id="KXB60159.1"/>
    </source>
</evidence>
<evidence type="ECO:0000256" key="1">
    <source>
        <dbReference type="SAM" id="MobiDB-lite"/>
    </source>
</evidence>
<proteinExistence type="predicted"/>
<dbReference type="STRING" id="467210.HMPREF1866_00696"/>
<organism evidence="2 3">
    <name type="scientific">Lachnoanaerobaculum saburreum</name>
    <dbReference type="NCBI Taxonomy" id="467210"/>
    <lineage>
        <taxon>Bacteria</taxon>
        <taxon>Bacillati</taxon>
        <taxon>Bacillota</taxon>
        <taxon>Clostridia</taxon>
        <taxon>Lachnospirales</taxon>
        <taxon>Lachnospiraceae</taxon>
        <taxon>Lachnoanaerobaculum</taxon>
    </lineage>
</organism>
<gene>
    <name evidence="2" type="ORF">HMPREF1866_00696</name>
</gene>
<keyword evidence="3" id="KW-1185">Reference proteome</keyword>
<comment type="caution">
    <text evidence="2">The sequence shown here is derived from an EMBL/GenBank/DDBJ whole genome shotgun (WGS) entry which is preliminary data.</text>
</comment>
<dbReference type="Proteomes" id="UP000070394">
    <property type="component" value="Unassembled WGS sequence"/>
</dbReference>
<name>A0A133ZXI6_9FIRM</name>
<evidence type="ECO:0000313" key="3">
    <source>
        <dbReference type="Proteomes" id="UP000070394"/>
    </source>
</evidence>
<dbReference type="AlphaFoldDB" id="A0A133ZXI6"/>
<accession>A0A133ZXI6</accession>
<feature type="region of interest" description="Disordered" evidence="1">
    <location>
        <begin position="237"/>
        <end position="259"/>
    </location>
</feature>
<dbReference type="PATRIC" id="fig|467210.3.peg.687"/>